<dbReference type="STRING" id="915471.SAMN05216201_11480"/>
<sequence>MTTPDPRYQIDVSVVTRHLPEQSLPDQERYAFAYTVTIRNSGLLAAKLLTRHWIITDGNAKVQEVRGPGVVGEQPLLQPGQSHTYTSGCVLATPVGSMHGSFGMQAGDGHGFAAPIQPFRLAVPGALH</sequence>
<dbReference type="InterPro" id="IPR007474">
    <property type="entry name" value="ApaG_domain"/>
</dbReference>
<evidence type="ECO:0000259" key="3">
    <source>
        <dbReference type="PROSITE" id="PS51087"/>
    </source>
</evidence>
<dbReference type="Proteomes" id="UP000242930">
    <property type="component" value="Unassembled WGS sequence"/>
</dbReference>
<dbReference type="InterPro" id="IPR023065">
    <property type="entry name" value="Uncharacterised_ApaG"/>
</dbReference>
<dbReference type="HAMAP" id="MF_00791">
    <property type="entry name" value="ApaG"/>
    <property type="match status" value="1"/>
</dbReference>
<feature type="domain" description="ApaG" evidence="3">
    <location>
        <begin position="4"/>
        <end position="128"/>
    </location>
</feature>
<gene>
    <name evidence="2" type="primary">apaG</name>
    <name evidence="4" type="ORF">SAMN05216201_11480</name>
</gene>
<dbReference type="PANTHER" id="PTHR14289">
    <property type="entry name" value="F-BOX ONLY PROTEIN 3"/>
    <property type="match status" value="1"/>
</dbReference>
<dbReference type="Pfam" id="PF04379">
    <property type="entry name" value="DUF525"/>
    <property type="match status" value="1"/>
</dbReference>
<dbReference type="GO" id="GO:0070987">
    <property type="term" value="P:error-free translesion synthesis"/>
    <property type="evidence" value="ECO:0007669"/>
    <property type="project" value="TreeGrafter"/>
</dbReference>
<dbReference type="EMBL" id="FNZE01000014">
    <property type="protein sequence ID" value="SEJ69137.1"/>
    <property type="molecule type" value="Genomic_DNA"/>
</dbReference>
<evidence type="ECO:0000256" key="2">
    <source>
        <dbReference type="HAMAP-Rule" id="MF_00791"/>
    </source>
</evidence>
<dbReference type="Gene3D" id="2.60.40.1470">
    <property type="entry name" value="ApaG domain"/>
    <property type="match status" value="1"/>
</dbReference>
<evidence type="ECO:0000313" key="5">
    <source>
        <dbReference type="Proteomes" id="UP000242930"/>
    </source>
</evidence>
<evidence type="ECO:0000256" key="1">
    <source>
        <dbReference type="ARBA" id="ARBA00017693"/>
    </source>
</evidence>
<dbReference type="RefSeq" id="WP_090312691.1">
    <property type="nucleotide sequence ID" value="NZ_FNZE01000014.1"/>
</dbReference>
<protein>
    <recommendedName>
        <fullName evidence="1 2">Protein ApaG</fullName>
    </recommendedName>
</protein>
<dbReference type="SUPFAM" id="SSF110069">
    <property type="entry name" value="ApaG-like"/>
    <property type="match status" value="1"/>
</dbReference>
<dbReference type="OrthoDB" id="9795226at2"/>
<dbReference type="PANTHER" id="PTHR14289:SF16">
    <property type="entry name" value="POLYMERASE DELTA-INTERACTING PROTEIN 2"/>
    <property type="match status" value="1"/>
</dbReference>
<dbReference type="PROSITE" id="PS51087">
    <property type="entry name" value="APAG"/>
    <property type="match status" value="1"/>
</dbReference>
<organism evidence="4 5">
    <name type="scientific">Pseudomonas linyingensis</name>
    <dbReference type="NCBI Taxonomy" id="915471"/>
    <lineage>
        <taxon>Bacteria</taxon>
        <taxon>Pseudomonadati</taxon>
        <taxon>Pseudomonadota</taxon>
        <taxon>Gammaproteobacteria</taxon>
        <taxon>Pseudomonadales</taxon>
        <taxon>Pseudomonadaceae</taxon>
        <taxon>Pseudomonas</taxon>
    </lineage>
</organism>
<dbReference type="AlphaFoldDB" id="A0A1H7AYY0"/>
<name>A0A1H7AYY0_9PSED</name>
<proteinExistence type="inferred from homology"/>
<accession>A0A1H7AYY0</accession>
<reference evidence="5" key="1">
    <citation type="submission" date="2016-10" db="EMBL/GenBank/DDBJ databases">
        <authorList>
            <person name="Varghese N."/>
            <person name="Submissions S."/>
        </authorList>
    </citation>
    <scope>NUCLEOTIDE SEQUENCE [LARGE SCALE GENOMIC DNA]</scope>
    <source>
        <strain evidence="5">LMG 25967</strain>
    </source>
</reference>
<dbReference type="NCBIfam" id="NF003967">
    <property type="entry name" value="PRK05461.1"/>
    <property type="match status" value="1"/>
</dbReference>
<evidence type="ECO:0000313" key="4">
    <source>
        <dbReference type="EMBL" id="SEJ69137.1"/>
    </source>
</evidence>
<dbReference type="InterPro" id="IPR036767">
    <property type="entry name" value="ApaG_sf"/>
</dbReference>
<keyword evidence="5" id="KW-1185">Reference proteome</keyword>